<evidence type="ECO:0000313" key="2">
    <source>
        <dbReference type="EMBL" id="GHB56491.1"/>
    </source>
</evidence>
<feature type="transmembrane region" description="Helical" evidence="1">
    <location>
        <begin position="25"/>
        <end position="48"/>
    </location>
</feature>
<feature type="transmembrane region" description="Helical" evidence="1">
    <location>
        <begin position="109"/>
        <end position="129"/>
    </location>
</feature>
<protein>
    <submittedName>
        <fullName evidence="2">Uncharacterized protein</fullName>
    </submittedName>
</protein>
<accession>A0A8J3D0B2</accession>
<keyword evidence="1" id="KW-1133">Transmembrane helix</keyword>
<organism evidence="2 3">
    <name type="scientific">Persicitalea jodogahamensis</name>
    <dbReference type="NCBI Taxonomy" id="402147"/>
    <lineage>
        <taxon>Bacteria</taxon>
        <taxon>Pseudomonadati</taxon>
        <taxon>Bacteroidota</taxon>
        <taxon>Cytophagia</taxon>
        <taxon>Cytophagales</taxon>
        <taxon>Spirosomataceae</taxon>
        <taxon>Persicitalea</taxon>
    </lineage>
</organism>
<gene>
    <name evidence="2" type="ORF">GCM10007390_07290</name>
</gene>
<dbReference type="RefSeq" id="WP_189562983.1">
    <property type="nucleotide sequence ID" value="NZ_BMXF01000001.1"/>
</dbReference>
<keyword evidence="1" id="KW-0812">Transmembrane</keyword>
<feature type="transmembrane region" description="Helical" evidence="1">
    <location>
        <begin position="68"/>
        <end position="89"/>
    </location>
</feature>
<keyword evidence="1" id="KW-0472">Membrane</keyword>
<proteinExistence type="predicted"/>
<evidence type="ECO:0000256" key="1">
    <source>
        <dbReference type="SAM" id="Phobius"/>
    </source>
</evidence>
<dbReference type="EMBL" id="BMXF01000001">
    <property type="protein sequence ID" value="GHB56491.1"/>
    <property type="molecule type" value="Genomic_DNA"/>
</dbReference>
<comment type="caution">
    <text evidence="2">The sequence shown here is derived from an EMBL/GenBank/DDBJ whole genome shotgun (WGS) entry which is preliminary data.</text>
</comment>
<feature type="transmembrane region" description="Helical" evidence="1">
    <location>
        <begin position="181"/>
        <end position="201"/>
    </location>
</feature>
<dbReference type="AlphaFoldDB" id="A0A8J3D0B2"/>
<sequence>MEDDQLQTLHEIRSIMDRSTRFQSLSGLSGIFVGLCAMAGAGAVQWYLTVHQLEYPELYQESLAPETIWFVVLAATAVFCLAAATVLYFTTLKARKSRQSVWTLQSKRLLLNFCLPMAVGGAFCSVLLFHNIGYLVAPGMLVFYGLALINASKFAFADLRSLGVFELALGLVSGFKIEYGLLAWTLGFGLLHVFYGSVIYYKYEKYND</sequence>
<keyword evidence="3" id="KW-1185">Reference proteome</keyword>
<evidence type="ECO:0000313" key="3">
    <source>
        <dbReference type="Proteomes" id="UP000598271"/>
    </source>
</evidence>
<dbReference type="Proteomes" id="UP000598271">
    <property type="component" value="Unassembled WGS sequence"/>
</dbReference>
<name>A0A8J3D0B2_9BACT</name>
<reference evidence="2 3" key="1">
    <citation type="journal article" date="2014" name="Int. J. Syst. Evol. Microbiol.">
        <title>Complete genome sequence of Corynebacterium casei LMG S-19264T (=DSM 44701T), isolated from a smear-ripened cheese.</title>
        <authorList>
            <consortium name="US DOE Joint Genome Institute (JGI-PGF)"/>
            <person name="Walter F."/>
            <person name="Albersmeier A."/>
            <person name="Kalinowski J."/>
            <person name="Ruckert C."/>
        </authorList>
    </citation>
    <scope>NUCLEOTIDE SEQUENCE [LARGE SCALE GENOMIC DNA]</scope>
    <source>
        <strain evidence="2 3">KCTC 12866</strain>
    </source>
</reference>